<gene>
    <name evidence="1" type="ORF">GHK62_07155</name>
</gene>
<comment type="caution">
    <text evidence="1">The sequence shown here is derived from an EMBL/GenBank/DDBJ whole genome shotgun (WGS) entry which is preliminary data.</text>
</comment>
<sequence>MRILVMGIAIVALAAAPCAWDSDPREPSAIVALFGGAIVPADARR</sequence>
<evidence type="ECO:0000313" key="2">
    <source>
        <dbReference type="Proteomes" id="UP000439983"/>
    </source>
</evidence>
<dbReference type="AlphaFoldDB" id="A0A6N7LB77"/>
<dbReference type="EMBL" id="WITC01000032">
    <property type="protein sequence ID" value="MQX14550.1"/>
    <property type="molecule type" value="Genomic_DNA"/>
</dbReference>
<evidence type="ECO:0000313" key="1">
    <source>
        <dbReference type="EMBL" id="MQX14550.1"/>
    </source>
</evidence>
<protein>
    <submittedName>
        <fullName evidence="1">Uncharacterized protein</fullName>
    </submittedName>
</protein>
<accession>A0A6N7LB77</accession>
<reference evidence="1 2" key="1">
    <citation type="journal article" date="2013" name="Genome Biol.">
        <title>Comparative genomics of the core and accessory genomes of 48 Sinorhizobium strains comprising five genospecies.</title>
        <authorList>
            <person name="Sugawara M."/>
            <person name="Epstein B."/>
            <person name="Badgley B.D."/>
            <person name="Unno T."/>
            <person name="Xu L."/>
            <person name="Reese J."/>
            <person name="Gyaneshwar P."/>
            <person name="Denny R."/>
            <person name="Mudge J."/>
            <person name="Bharti A.K."/>
            <person name="Farmer A.D."/>
            <person name="May G.D."/>
            <person name="Woodward J.E."/>
            <person name="Medigue C."/>
            <person name="Vallenet D."/>
            <person name="Lajus A."/>
            <person name="Rouy Z."/>
            <person name="Martinez-Vaz B."/>
            <person name="Tiffin P."/>
            <person name="Young N.D."/>
            <person name="Sadowsky M.J."/>
        </authorList>
    </citation>
    <scope>NUCLEOTIDE SEQUENCE [LARGE SCALE GENOMIC DNA]</scope>
    <source>
        <strain evidence="1 2">USDA4894</strain>
    </source>
</reference>
<name>A0A6N7LB77_SINTE</name>
<organism evidence="1 2">
    <name type="scientific">Sinorhizobium terangae</name>
    <dbReference type="NCBI Taxonomy" id="110322"/>
    <lineage>
        <taxon>Bacteria</taxon>
        <taxon>Pseudomonadati</taxon>
        <taxon>Pseudomonadota</taxon>
        <taxon>Alphaproteobacteria</taxon>
        <taxon>Hyphomicrobiales</taxon>
        <taxon>Rhizobiaceae</taxon>
        <taxon>Sinorhizobium/Ensifer group</taxon>
        <taxon>Sinorhizobium</taxon>
    </lineage>
</organism>
<dbReference type="Proteomes" id="UP000439983">
    <property type="component" value="Unassembled WGS sequence"/>
</dbReference>
<keyword evidence="2" id="KW-1185">Reference proteome</keyword>
<proteinExistence type="predicted"/>
<dbReference type="RefSeq" id="WP_153437622.1">
    <property type="nucleotide sequence ID" value="NZ_CP121660.1"/>
</dbReference>